<evidence type="ECO:0000313" key="3">
    <source>
        <dbReference type="Proteomes" id="UP000256980"/>
    </source>
</evidence>
<reference evidence="2 3" key="1">
    <citation type="submission" date="2018-07" db="EMBL/GenBank/DDBJ databases">
        <title>Genomic Encyclopedia of Type Strains, Phase III (KMG-III): the genomes of soil and plant-associated and newly described type strains.</title>
        <authorList>
            <person name="Whitman W."/>
        </authorList>
    </citation>
    <scope>NUCLEOTIDE SEQUENCE [LARGE SCALE GENOMIC DNA]</scope>
    <source>
        <strain evidence="2 3">CECT 7946</strain>
    </source>
</reference>
<evidence type="ECO:0000313" key="2">
    <source>
        <dbReference type="EMBL" id="RED38628.1"/>
    </source>
</evidence>
<dbReference type="OrthoDB" id="9803892at2"/>
<dbReference type="CDD" id="cd05243">
    <property type="entry name" value="SDR_a5"/>
    <property type="match status" value="1"/>
</dbReference>
<proteinExistence type="predicted"/>
<gene>
    <name evidence="2" type="ORF">DFQ10_110135</name>
</gene>
<dbReference type="AlphaFoldDB" id="A0A3D9GRK1"/>
<dbReference type="EMBL" id="QRDV01000010">
    <property type="protein sequence ID" value="RED38628.1"/>
    <property type="molecule type" value="Genomic_DNA"/>
</dbReference>
<dbReference type="RefSeq" id="WP_115818765.1">
    <property type="nucleotide sequence ID" value="NZ_QRDV01000010.1"/>
</dbReference>
<evidence type="ECO:0000259" key="1">
    <source>
        <dbReference type="Pfam" id="PF13460"/>
    </source>
</evidence>
<dbReference type="Pfam" id="PF13460">
    <property type="entry name" value="NAD_binding_10"/>
    <property type="match status" value="1"/>
</dbReference>
<dbReference type="PANTHER" id="PTHR15020:SF50">
    <property type="entry name" value="UPF0659 PROTEIN YMR090W"/>
    <property type="match status" value="1"/>
</dbReference>
<feature type="domain" description="NAD(P)-binding" evidence="1">
    <location>
        <begin position="8"/>
        <end position="184"/>
    </location>
</feature>
<dbReference type="InterPro" id="IPR016040">
    <property type="entry name" value="NAD(P)-bd_dom"/>
</dbReference>
<accession>A0A3D9GRK1</accession>
<comment type="caution">
    <text evidence="2">The sequence shown here is derived from an EMBL/GenBank/DDBJ whole genome shotgun (WGS) entry which is preliminary data.</text>
</comment>
<name>A0A3D9GRK1_9FLAO</name>
<organism evidence="2 3">
    <name type="scientific">Winogradskyella eximia</name>
    <dbReference type="NCBI Taxonomy" id="262006"/>
    <lineage>
        <taxon>Bacteria</taxon>
        <taxon>Pseudomonadati</taxon>
        <taxon>Bacteroidota</taxon>
        <taxon>Flavobacteriia</taxon>
        <taxon>Flavobacteriales</taxon>
        <taxon>Flavobacteriaceae</taxon>
        <taxon>Winogradskyella</taxon>
    </lineage>
</organism>
<dbReference type="PANTHER" id="PTHR15020">
    <property type="entry name" value="FLAVIN REDUCTASE-RELATED"/>
    <property type="match status" value="1"/>
</dbReference>
<sequence length="213" mass="23187">MENILLAGANGTTGKKIVNLLKSSQYFNPIAMVRKQEQIEQFKSQGVDTVLADLTEDLTHAIEGVDKVVFAAGSGGKNVVEVDQEGAKRLMAVSKMANVKKFVMLSSMGADTPEEVEGMEDYMKAKQNADQHLKASKLNYTIVRPGTLNNSEGKGKIELKEKLNKHGEISRADVAQTLVRALHDDAPCNITFEILEGDTLIGEAMNEMTMSVS</sequence>
<dbReference type="Gene3D" id="3.40.50.720">
    <property type="entry name" value="NAD(P)-binding Rossmann-like Domain"/>
    <property type="match status" value="1"/>
</dbReference>
<dbReference type="SUPFAM" id="SSF51735">
    <property type="entry name" value="NAD(P)-binding Rossmann-fold domains"/>
    <property type="match status" value="1"/>
</dbReference>
<protein>
    <submittedName>
        <fullName evidence="2">Uncharacterized protein YbjT (DUF2867 family)</fullName>
    </submittedName>
</protein>
<dbReference type="InterPro" id="IPR036291">
    <property type="entry name" value="NAD(P)-bd_dom_sf"/>
</dbReference>
<dbReference type="Proteomes" id="UP000256980">
    <property type="component" value="Unassembled WGS sequence"/>
</dbReference>
<keyword evidence="3" id="KW-1185">Reference proteome</keyword>